<organism evidence="2 3">
    <name type="scientific">Morella rubra</name>
    <name type="common">Chinese bayberry</name>
    <dbReference type="NCBI Taxonomy" id="262757"/>
    <lineage>
        <taxon>Eukaryota</taxon>
        <taxon>Viridiplantae</taxon>
        <taxon>Streptophyta</taxon>
        <taxon>Embryophyta</taxon>
        <taxon>Tracheophyta</taxon>
        <taxon>Spermatophyta</taxon>
        <taxon>Magnoliopsida</taxon>
        <taxon>eudicotyledons</taxon>
        <taxon>Gunneridae</taxon>
        <taxon>Pentapetalae</taxon>
        <taxon>rosids</taxon>
        <taxon>fabids</taxon>
        <taxon>Fagales</taxon>
        <taxon>Myricaceae</taxon>
        <taxon>Morella</taxon>
    </lineage>
</organism>
<comment type="caution">
    <text evidence="2">The sequence shown here is derived from an EMBL/GenBank/DDBJ whole genome shotgun (WGS) entry which is preliminary data.</text>
</comment>
<dbReference type="EMBL" id="RXIC02000019">
    <property type="protein sequence ID" value="KAB1226764.1"/>
    <property type="molecule type" value="Genomic_DNA"/>
</dbReference>
<feature type="region of interest" description="Disordered" evidence="1">
    <location>
        <begin position="48"/>
        <end position="87"/>
    </location>
</feature>
<feature type="compositionally biased region" description="Basic and acidic residues" evidence="1">
    <location>
        <begin position="69"/>
        <end position="87"/>
    </location>
</feature>
<evidence type="ECO:0000256" key="1">
    <source>
        <dbReference type="SAM" id="MobiDB-lite"/>
    </source>
</evidence>
<sequence length="87" mass="10157">MENQTIKTIKKEILVKKRKYPQPEPRHVWATRSMPVGCYQYPGAVKKPKLEKENEEEFDPEEASNIEETETKTNPEVKKDLAENKLA</sequence>
<evidence type="ECO:0000313" key="2">
    <source>
        <dbReference type="EMBL" id="KAB1226764.1"/>
    </source>
</evidence>
<accession>A0A6A1WNK8</accession>
<protein>
    <submittedName>
        <fullName evidence="2">Uncharacterized protein</fullName>
    </submittedName>
</protein>
<reference evidence="2 3" key="1">
    <citation type="journal article" date="2019" name="Plant Biotechnol. J.">
        <title>The red bayberry genome and genetic basis of sex determination.</title>
        <authorList>
            <person name="Jia H.M."/>
            <person name="Jia H.J."/>
            <person name="Cai Q.L."/>
            <person name="Wang Y."/>
            <person name="Zhao H.B."/>
            <person name="Yang W.F."/>
            <person name="Wang G.Y."/>
            <person name="Li Y.H."/>
            <person name="Zhan D.L."/>
            <person name="Shen Y.T."/>
            <person name="Niu Q.F."/>
            <person name="Chang L."/>
            <person name="Qiu J."/>
            <person name="Zhao L."/>
            <person name="Xie H.B."/>
            <person name="Fu W.Y."/>
            <person name="Jin J."/>
            <person name="Li X.W."/>
            <person name="Jiao Y."/>
            <person name="Zhou C.C."/>
            <person name="Tu T."/>
            <person name="Chai C.Y."/>
            <person name="Gao J.L."/>
            <person name="Fan L.J."/>
            <person name="van de Weg E."/>
            <person name="Wang J.Y."/>
            <person name="Gao Z.S."/>
        </authorList>
    </citation>
    <scope>NUCLEOTIDE SEQUENCE [LARGE SCALE GENOMIC DNA]</scope>
    <source>
        <tissue evidence="2">Leaves</tissue>
    </source>
</reference>
<gene>
    <name evidence="2" type="ORF">CJ030_MR1G022537</name>
</gene>
<feature type="compositionally biased region" description="Acidic residues" evidence="1">
    <location>
        <begin position="53"/>
        <end position="68"/>
    </location>
</feature>
<evidence type="ECO:0000313" key="3">
    <source>
        <dbReference type="Proteomes" id="UP000516437"/>
    </source>
</evidence>
<name>A0A6A1WNK8_9ROSI</name>
<keyword evidence="3" id="KW-1185">Reference proteome</keyword>
<proteinExistence type="predicted"/>
<dbReference type="AlphaFoldDB" id="A0A6A1WNK8"/>
<dbReference type="Proteomes" id="UP000516437">
    <property type="component" value="Chromosome 1"/>
</dbReference>